<proteinExistence type="predicted"/>
<accession>E4XZ83</accession>
<gene>
    <name evidence="2" type="ORF">GSOID_T00010040001</name>
</gene>
<organism evidence="2">
    <name type="scientific">Oikopleura dioica</name>
    <name type="common">Tunicate</name>
    <dbReference type="NCBI Taxonomy" id="34765"/>
    <lineage>
        <taxon>Eukaryota</taxon>
        <taxon>Metazoa</taxon>
        <taxon>Chordata</taxon>
        <taxon>Tunicata</taxon>
        <taxon>Appendicularia</taxon>
        <taxon>Copelata</taxon>
        <taxon>Oikopleuridae</taxon>
        <taxon>Oikopleura</taxon>
    </lineage>
</organism>
<evidence type="ECO:0000256" key="1">
    <source>
        <dbReference type="SAM" id="Coils"/>
    </source>
</evidence>
<dbReference type="AlphaFoldDB" id="E4XZ83"/>
<keyword evidence="3" id="KW-1185">Reference proteome</keyword>
<name>E4XZ83_OIKDI</name>
<dbReference type="Proteomes" id="UP000001307">
    <property type="component" value="Unassembled WGS sequence"/>
</dbReference>
<sequence length="492" mass="56441">MHSFEKAFLNVRNPTKDNFVQPWKYFETCLRQIIAPLERTDVHNAHAETLSVSVLVEDAILDCESTIGKVPVSAKTKSKPSLAQSLAAFETHDGSITDQLRAKDKLAIFQPDEALEFTVSFLTTYMRLIPLKARWGARKLKVTSIYQNPQVLQEFERVFRNEILLPLVRKLAETQNVTIRTPKAPVVLDDIGQVYKLLHRVSRLEIMVCEISKLMELEYQEAIQQQRAFLKQEKKSAQEGAKIKPVFWFWLDDLLQEHGVSKAGKETILRQIEREWGRVEKSFDADFQQGIKDIRGADVDQITHFPEDNPKFKMLKLHQDQANLIHKLQQENAALKAEMDDVREDERAKAKEHFRPLVTAQYQAMLQMAARLNLYQNSMHNQMMSLVQGVKENTFSQIANNETKPITPAPKSHAAWNVLKQMRLRKSAATAEAKADEIEKSSAVKIEMLKTSFQKLRGDSLEAIASLQAQVQVQQRMISKLREEGPQEREVT</sequence>
<keyword evidence="1" id="KW-0175">Coiled coil</keyword>
<evidence type="ECO:0000313" key="3">
    <source>
        <dbReference type="Proteomes" id="UP000001307"/>
    </source>
</evidence>
<evidence type="ECO:0000313" key="2">
    <source>
        <dbReference type="EMBL" id="CBY14945.1"/>
    </source>
</evidence>
<dbReference type="InParanoid" id="E4XZ83"/>
<feature type="non-terminal residue" evidence="2">
    <location>
        <position position="492"/>
    </location>
</feature>
<dbReference type="EMBL" id="FN653384">
    <property type="protein sequence ID" value="CBY14945.1"/>
    <property type="molecule type" value="Genomic_DNA"/>
</dbReference>
<reference evidence="2" key="1">
    <citation type="journal article" date="2010" name="Science">
        <title>Plasticity of animal genome architecture unmasked by rapid evolution of a pelagic tunicate.</title>
        <authorList>
            <person name="Denoeud F."/>
            <person name="Henriet S."/>
            <person name="Mungpakdee S."/>
            <person name="Aury J.M."/>
            <person name="Da Silva C."/>
            <person name="Brinkmann H."/>
            <person name="Mikhaleva J."/>
            <person name="Olsen L.C."/>
            <person name="Jubin C."/>
            <person name="Canestro C."/>
            <person name="Bouquet J.M."/>
            <person name="Danks G."/>
            <person name="Poulain J."/>
            <person name="Campsteijn C."/>
            <person name="Adamski M."/>
            <person name="Cross I."/>
            <person name="Yadetie F."/>
            <person name="Muffato M."/>
            <person name="Louis A."/>
            <person name="Butcher S."/>
            <person name="Tsagkogeorga G."/>
            <person name="Konrad A."/>
            <person name="Singh S."/>
            <person name="Jensen M.F."/>
            <person name="Cong E.H."/>
            <person name="Eikeseth-Otteraa H."/>
            <person name="Noel B."/>
            <person name="Anthouard V."/>
            <person name="Porcel B.M."/>
            <person name="Kachouri-Lafond R."/>
            <person name="Nishino A."/>
            <person name="Ugolini M."/>
            <person name="Chourrout P."/>
            <person name="Nishida H."/>
            <person name="Aasland R."/>
            <person name="Huzurbazar S."/>
            <person name="Westhof E."/>
            <person name="Delsuc F."/>
            <person name="Lehrach H."/>
            <person name="Reinhardt R."/>
            <person name="Weissenbach J."/>
            <person name="Roy S.W."/>
            <person name="Artiguenave F."/>
            <person name="Postlethwait J.H."/>
            <person name="Manak J.R."/>
            <person name="Thompson E.M."/>
            <person name="Jaillon O."/>
            <person name="Du Pasquier L."/>
            <person name="Boudinot P."/>
            <person name="Liberles D.A."/>
            <person name="Volff J.N."/>
            <person name="Philippe H."/>
            <person name="Lenhard B."/>
            <person name="Roest Crollius H."/>
            <person name="Wincker P."/>
            <person name="Chourrout D."/>
        </authorList>
    </citation>
    <scope>NUCLEOTIDE SEQUENCE [LARGE SCALE GENOMIC DNA]</scope>
</reference>
<feature type="coiled-coil region" evidence="1">
    <location>
        <begin position="318"/>
        <end position="345"/>
    </location>
</feature>
<protein>
    <submittedName>
        <fullName evidence="2">Uncharacterized protein</fullName>
    </submittedName>
</protein>